<dbReference type="PROSITE" id="PS00018">
    <property type="entry name" value="EF_HAND_1"/>
    <property type="match status" value="1"/>
</dbReference>
<evidence type="ECO:0000256" key="1">
    <source>
        <dbReference type="SAM" id="MobiDB-lite"/>
    </source>
</evidence>
<dbReference type="InterPro" id="IPR018247">
    <property type="entry name" value="EF_Hand_1_Ca_BS"/>
</dbReference>
<sequence>MSVYRCLYSAIRCQNSLRNIAIPACSLLNTNLSPAEEKIQNYGHFQQVTIRNYGKHSPKGGKPSSSSSSSTDSDSDKRVKKDGRGQTQFWRHKMRTHHTAIDLNNDGVVSWDDFEELINRQQLRLSKQST</sequence>
<organism evidence="2 3">
    <name type="scientific">Armadillidium nasatum</name>
    <dbReference type="NCBI Taxonomy" id="96803"/>
    <lineage>
        <taxon>Eukaryota</taxon>
        <taxon>Metazoa</taxon>
        <taxon>Ecdysozoa</taxon>
        <taxon>Arthropoda</taxon>
        <taxon>Crustacea</taxon>
        <taxon>Multicrustacea</taxon>
        <taxon>Malacostraca</taxon>
        <taxon>Eumalacostraca</taxon>
        <taxon>Peracarida</taxon>
        <taxon>Isopoda</taxon>
        <taxon>Oniscidea</taxon>
        <taxon>Crinocheta</taxon>
        <taxon>Armadillidiidae</taxon>
        <taxon>Armadillidium</taxon>
    </lineage>
</organism>
<dbReference type="Proteomes" id="UP000326759">
    <property type="component" value="Unassembled WGS sequence"/>
</dbReference>
<protein>
    <recommendedName>
        <fullName evidence="4">EF-hand domain-containing protein</fullName>
    </recommendedName>
</protein>
<feature type="compositionally biased region" description="Low complexity" evidence="1">
    <location>
        <begin position="60"/>
        <end position="72"/>
    </location>
</feature>
<feature type="compositionally biased region" description="Basic and acidic residues" evidence="1">
    <location>
        <begin position="74"/>
        <end position="84"/>
    </location>
</feature>
<dbReference type="OrthoDB" id="427950at2759"/>
<gene>
    <name evidence="2" type="ORF">Anas_03837</name>
</gene>
<accession>A0A5N5T6E9</accession>
<keyword evidence="3" id="KW-1185">Reference proteome</keyword>
<evidence type="ECO:0000313" key="3">
    <source>
        <dbReference type="Proteomes" id="UP000326759"/>
    </source>
</evidence>
<dbReference type="EMBL" id="SEYY01008387">
    <property type="protein sequence ID" value="KAB7502166.1"/>
    <property type="molecule type" value="Genomic_DNA"/>
</dbReference>
<feature type="region of interest" description="Disordered" evidence="1">
    <location>
        <begin position="50"/>
        <end position="91"/>
    </location>
</feature>
<name>A0A5N5T6E9_9CRUS</name>
<dbReference type="Gene3D" id="1.10.238.10">
    <property type="entry name" value="EF-hand"/>
    <property type="match status" value="1"/>
</dbReference>
<dbReference type="AlphaFoldDB" id="A0A5N5T6E9"/>
<evidence type="ECO:0008006" key="4">
    <source>
        <dbReference type="Google" id="ProtNLM"/>
    </source>
</evidence>
<proteinExistence type="predicted"/>
<comment type="caution">
    <text evidence="2">The sequence shown here is derived from an EMBL/GenBank/DDBJ whole genome shotgun (WGS) entry which is preliminary data.</text>
</comment>
<evidence type="ECO:0000313" key="2">
    <source>
        <dbReference type="EMBL" id="KAB7502166.1"/>
    </source>
</evidence>
<reference evidence="2 3" key="1">
    <citation type="journal article" date="2019" name="PLoS Biol.">
        <title>Sex chromosomes control vertical transmission of feminizing Wolbachia symbionts in an isopod.</title>
        <authorList>
            <person name="Becking T."/>
            <person name="Chebbi M.A."/>
            <person name="Giraud I."/>
            <person name="Moumen B."/>
            <person name="Laverre T."/>
            <person name="Caubet Y."/>
            <person name="Peccoud J."/>
            <person name="Gilbert C."/>
            <person name="Cordaux R."/>
        </authorList>
    </citation>
    <scope>NUCLEOTIDE SEQUENCE [LARGE SCALE GENOMIC DNA]</scope>
    <source>
        <strain evidence="2">ANa2</strain>
        <tissue evidence="2">Whole body excluding digestive tract and cuticle</tissue>
    </source>
</reference>